<dbReference type="PANTHER" id="PTHR11441">
    <property type="entry name" value="THYMIDINE KINASE"/>
    <property type="match status" value="1"/>
</dbReference>
<feature type="binding site" evidence="11">
    <location>
        <position position="186"/>
    </location>
    <ligand>
        <name>Zn(2+)</name>
        <dbReference type="ChEBI" id="CHEBI:29105"/>
    </ligand>
</feature>
<keyword evidence="4 11" id="KW-0808">Transferase</keyword>
<evidence type="ECO:0000256" key="5">
    <source>
        <dbReference type="ARBA" id="ARBA00022723"/>
    </source>
</evidence>
<keyword evidence="3 11" id="KW-0237">DNA synthesis</keyword>
<evidence type="ECO:0000256" key="2">
    <source>
        <dbReference type="ARBA" id="ARBA00012118"/>
    </source>
</evidence>
<feature type="binding site" evidence="13">
    <location>
        <position position="182"/>
    </location>
    <ligand>
        <name>substrate</name>
    </ligand>
</feature>
<evidence type="ECO:0000256" key="6">
    <source>
        <dbReference type="ARBA" id="ARBA00022741"/>
    </source>
</evidence>
<dbReference type="NCBIfam" id="NF003296">
    <property type="entry name" value="PRK04296.1-1"/>
    <property type="match status" value="1"/>
</dbReference>
<reference evidence="17" key="1">
    <citation type="submission" date="2017-02" db="EMBL/GenBank/DDBJ databases">
        <authorList>
            <person name="Varghese N."/>
            <person name="Submissions S."/>
        </authorList>
    </citation>
    <scope>NUCLEOTIDE SEQUENCE [LARGE SCALE GENOMIC DNA]</scope>
    <source>
        <strain evidence="17">ATCC 51356</strain>
    </source>
</reference>
<evidence type="ECO:0000256" key="10">
    <source>
        <dbReference type="ARBA" id="ARBA00048254"/>
    </source>
</evidence>
<keyword evidence="9 11" id="KW-0067">ATP-binding</keyword>
<dbReference type="InterPro" id="IPR027417">
    <property type="entry name" value="P-loop_NTPase"/>
</dbReference>
<dbReference type="SUPFAM" id="SSF57716">
    <property type="entry name" value="Glucocorticoid receptor-like (DNA-binding domain)"/>
    <property type="match status" value="1"/>
</dbReference>
<keyword evidence="6 11" id="KW-0547">Nucleotide-binding</keyword>
<feature type="binding site" evidence="11">
    <location>
        <begin position="97"/>
        <end position="100"/>
    </location>
    <ligand>
        <name>ATP</name>
        <dbReference type="ChEBI" id="CHEBI:30616"/>
    </ligand>
</feature>
<feature type="binding site" evidence="11">
    <location>
        <position position="157"/>
    </location>
    <ligand>
        <name>Zn(2+)</name>
        <dbReference type="ChEBI" id="CHEBI:29105"/>
    </ligand>
</feature>
<accession>A0A1T4NPE4</accession>
<dbReference type="SUPFAM" id="SSF52540">
    <property type="entry name" value="P-loop containing nucleoside triphosphate hydrolases"/>
    <property type="match status" value="1"/>
</dbReference>
<keyword evidence="11" id="KW-0963">Cytoplasm</keyword>
<keyword evidence="5 11" id="KW-0479">Metal-binding</keyword>
<evidence type="ECO:0000256" key="9">
    <source>
        <dbReference type="ARBA" id="ARBA00022840"/>
    </source>
</evidence>
<dbReference type="InterPro" id="IPR020633">
    <property type="entry name" value="Thymidine_kinase_CS"/>
</dbReference>
<evidence type="ECO:0000256" key="13">
    <source>
        <dbReference type="PIRSR" id="PIRSR035805-2"/>
    </source>
</evidence>
<dbReference type="GO" id="GO:0008270">
    <property type="term" value="F:zinc ion binding"/>
    <property type="evidence" value="ECO:0007669"/>
    <property type="project" value="UniProtKB-UniRule"/>
</dbReference>
<evidence type="ECO:0000313" key="17">
    <source>
        <dbReference type="Proteomes" id="UP000190121"/>
    </source>
</evidence>
<dbReference type="STRING" id="29524.SAMN02745171_01178"/>
<feature type="active site" description="Proton acceptor" evidence="11 12">
    <location>
        <position position="98"/>
    </location>
</feature>
<dbReference type="GO" id="GO:0004797">
    <property type="term" value="F:thymidine kinase activity"/>
    <property type="evidence" value="ECO:0007669"/>
    <property type="project" value="UniProtKB-UniRule"/>
</dbReference>
<evidence type="ECO:0000256" key="1">
    <source>
        <dbReference type="ARBA" id="ARBA00007587"/>
    </source>
</evidence>
<evidence type="ECO:0000256" key="11">
    <source>
        <dbReference type="HAMAP-Rule" id="MF_00124"/>
    </source>
</evidence>
<dbReference type="GO" id="GO:0046104">
    <property type="term" value="P:thymidine metabolic process"/>
    <property type="evidence" value="ECO:0007669"/>
    <property type="project" value="TreeGrafter"/>
</dbReference>
<dbReference type="AlphaFoldDB" id="A0A1T4NPE4"/>
<evidence type="ECO:0000256" key="8">
    <source>
        <dbReference type="ARBA" id="ARBA00022833"/>
    </source>
</evidence>
<feature type="binding site" evidence="11">
    <location>
        <position position="189"/>
    </location>
    <ligand>
        <name>Zn(2+)</name>
        <dbReference type="ChEBI" id="CHEBI:29105"/>
    </ligand>
</feature>
<dbReference type="RefSeq" id="WP_394364850.1">
    <property type="nucleotide sequence ID" value="NZ_FUXE01000011.1"/>
</dbReference>
<gene>
    <name evidence="11" type="primary">tdk</name>
    <name evidence="16" type="ORF">SAMN02745171_01178</name>
</gene>
<evidence type="ECO:0000256" key="4">
    <source>
        <dbReference type="ARBA" id="ARBA00022679"/>
    </source>
</evidence>
<comment type="similarity">
    <text evidence="1 11 15">Belongs to the thymidine kinase family.</text>
</comment>
<dbReference type="PROSITE" id="PS00603">
    <property type="entry name" value="TK_CELLULAR_TYPE"/>
    <property type="match status" value="1"/>
</dbReference>
<feature type="binding site" evidence="11">
    <location>
        <begin position="25"/>
        <end position="32"/>
    </location>
    <ligand>
        <name>ATP</name>
        <dbReference type="ChEBI" id="CHEBI:30616"/>
    </ligand>
</feature>
<dbReference type="Gene3D" id="3.30.60.20">
    <property type="match status" value="1"/>
</dbReference>
<comment type="catalytic activity">
    <reaction evidence="10 11 14">
        <text>thymidine + ATP = dTMP + ADP + H(+)</text>
        <dbReference type="Rhea" id="RHEA:19129"/>
        <dbReference type="ChEBI" id="CHEBI:15378"/>
        <dbReference type="ChEBI" id="CHEBI:17748"/>
        <dbReference type="ChEBI" id="CHEBI:30616"/>
        <dbReference type="ChEBI" id="CHEBI:63528"/>
        <dbReference type="ChEBI" id="CHEBI:456216"/>
        <dbReference type="EC" id="2.7.1.21"/>
    </reaction>
</comment>
<comment type="subunit">
    <text evidence="11">Homotetramer.</text>
</comment>
<evidence type="ECO:0000256" key="12">
    <source>
        <dbReference type="PIRSR" id="PIRSR035805-1"/>
    </source>
</evidence>
<dbReference type="GO" id="GO:0005524">
    <property type="term" value="F:ATP binding"/>
    <property type="evidence" value="ECO:0007669"/>
    <property type="project" value="UniProtKB-UniRule"/>
</dbReference>
<comment type="subcellular location">
    <subcellularLocation>
        <location evidence="11">Cytoplasm</location>
    </subcellularLocation>
</comment>
<dbReference type="EC" id="2.7.1.21" evidence="2 11"/>
<feature type="binding site" evidence="13">
    <location>
        <begin position="174"/>
        <end position="177"/>
    </location>
    <ligand>
        <name>substrate</name>
    </ligand>
</feature>
<keyword evidence="17" id="KW-1185">Reference proteome</keyword>
<evidence type="ECO:0000313" key="16">
    <source>
        <dbReference type="EMBL" id="SJZ80947.1"/>
    </source>
</evidence>
<dbReference type="PIRSF" id="PIRSF035805">
    <property type="entry name" value="TK_cell"/>
    <property type="match status" value="1"/>
</dbReference>
<proteinExistence type="inferred from homology"/>
<evidence type="ECO:0000256" key="3">
    <source>
        <dbReference type="ARBA" id="ARBA00022634"/>
    </source>
</evidence>
<evidence type="ECO:0000256" key="14">
    <source>
        <dbReference type="RuleBase" id="RU000544"/>
    </source>
</evidence>
<dbReference type="GO" id="GO:0005829">
    <property type="term" value="C:cytosol"/>
    <property type="evidence" value="ECO:0007669"/>
    <property type="project" value="TreeGrafter"/>
</dbReference>
<evidence type="ECO:0000256" key="15">
    <source>
        <dbReference type="RuleBase" id="RU004165"/>
    </source>
</evidence>
<organism evidence="16 17">
    <name type="scientific">Porphyromonas circumdentaria</name>
    <dbReference type="NCBI Taxonomy" id="29524"/>
    <lineage>
        <taxon>Bacteria</taxon>
        <taxon>Pseudomonadati</taxon>
        <taxon>Bacteroidota</taxon>
        <taxon>Bacteroidia</taxon>
        <taxon>Bacteroidales</taxon>
        <taxon>Porphyromonadaceae</taxon>
        <taxon>Porphyromonas</taxon>
    </lineage>
</organism>
<dbReference type="FunFam" id="3.40.50.300:FF:000948">
    <property type="entry name" value="Thymidine kinase"/>
    <property type="match status" value="1"/>
</dbReference>
<dbReference type="Pfam" id="PF00265">
    <property type="entry name" value="TK"/>
    <property type="match status" value="1"/>
</dbReference>
<feature type="binding site" evidence="11">
    <location>
        <position position="154"/>
    </location>
    <ligand>
        <name>Zn(2+)</name>
        <dbReference type="ChEBI" id="CHEBI:29105"/>
    </ligand>
</feature>
<keyword evidence="8 11" id="KW-0862">Zinc</keyword>
<dbReference type="GO" id="GO:0071897">
    <property type="term" value="P:DNA biosynthetic process"/>
    <property type="evidence" value="ECO:0007669"/>
    <property type="project" value="UniProtKB-KW"/>
</dbReference>
<dbReference type="HAMAP" id="MF_00124">
    <property type="entry name" value="Thymidine_kinase"/>
    <property type="match status" value="1"/>
</dbReference>
<dbReference type="EMBL" id="FUXE01000011">
    <property type="protein sequence ID" value="SJZ80947.1"/>
    <property type="molecule type" value="Genomic_DNA"/>
</dbReference>
<sequence>MMELAEIERAYTHSQRRGSIEVICGSMFSGKTEELMRRLRRASIAQLKVEVYKPAIDTRYDEKNIVSHDARSFDSNAVDNAQLILLLASDADVVGIDEAQFFDESIVYVAKQLADDGKRVVIAGLDLDYKRNPFGFMPSLMAVADYVSKVHAVCVDCGAPANYSYRLSNHNDQILLGELDCYRPLCRSCYLQREANLPKEEINKEEN</sequence>
<protein>
    <recommendedName>
        <fullName evidence="2 11">Thymidine kinase</fullName>
        <ecNumber evidence="2 11">2.7.1.21</ecNumber>
    </recommendedName>
</protein>
<dbReference type="Proteomes" id="UP000190121">
    <property type="component" value="Unassembled WGS sequence"/>
</dbReference>
<name>A0A1T4NPE4_9PORP</name>
<dbReference type="PANTHER" id="PTHR11441:SF0">
    <property type="entry name" value="THYMIDINE KINASE, CYTOSOLIC"/>
    <property type="match status" value="1"/>
</dbReference>
<keyword evidence="7 11" id="KW-0418">Kinase</keyword>
<dbReference type="Gene3D" id="3.40.50.300">
    <property type="entry name" value="P-loop containing nucleotide triphosphate hydrolases"/>
    <property type="match status" value="1"/>
</dbReference>
<dbReference type="InterPro" id="IPR001267">
    <property type="entry name" value="Thymidine_kinase"/>
</dbReference>
<evidence type="ECO:0000256" key="7">
    <source>
        <dbReference type="ARBA" id="ARBA00022777"/>
    </source>
</evidence>